<name>A0AAV5IEP0_9ROSI</name>
<dbReference type="Proteomes" id="UP001054252">
    <property type="component" value="Unassembled WGS sequence"/>
</dbReference>
<evidence type="ECO:0000313" key="2">
    <source>
        <dbReference type="EMBL" id="GKU96358.1"/>
    </source>
</evidence>
<keyword evidence="3" id="KW-1185">Reference proteome</keyword>
<dbReference type="Pfam" id="PF13961">
    <property type="entry name" value="DUF4219"/>
    <property type="match status" value="1"/>
</dbReference>
<organism evidence="2 3">
    <name type="scientific">Rubroshorea leprosula</name>
    <dbReference type="NCBI Taxonomy" id="152421"/>
    <lineage>
        <taxon>Eukaryota</taxon>
        <taxon>Viridiplantae</taxon>
        <taxon>Streptophyta</taxon>
        <taxon>Embryophyta</taxon>
        <taxon>Tracheophyta</taxon>
        <taxon>Spermatophyta</taxon>
        <taxon>Magnoliopsida</taxon>
        <taxon>eudicotyledons</taxon>
        <taxon>Gunneridae</taxon>
        <taxon>Pentapetalae</taxon>
        <taxon>rosids</taxon>
        <taxon>malvids</taxon>
        <taxon>Malvales</taxon>
        <taxon>Dipterocarpaceae</taxon>
        <taxon>Rubroshorea</taxon>
    </lineage>
</organism>
<dbReference type="EMBL" id="BPVZ01000010">
    <property type="protein sequence ID" value="GKU96358.1"/>
    <property type="molecule type" value="Genomic_DNA"/>
</dbReference>
<evidence type="ECO:0000259" key="1">
    <source>
        <dbReference type="Pfam" id="PF13961"/>
    </source>
</evidence>
<comment type="caution">
    <text evidence="2">The sequence shown here is derived from an EMBL/GenBank/DDBJ whole genome shotgun (WGS) entry which is preliminary data.</text>
</comment>
<dbReference type="InterPro" id="IPR025314">
    <property type="entry name" value="DUF4219"/>
</dbReference>
<accession>A0AAV5IEP0</accession>
<dbReference type="AlphaFoldDB" id="A0AAV5IEP0"/>
<gene>
    <name evidence="2" type="ORF">SLEP1_g9599</name>
</gene>
<protein>
    <recommendedName>
        <fullName evidence="1">DUF4219 domain-containing protein</fullName>
    </recommendedName>
</protein>
<sequence length="90" mass="10111">MEVQPSNSTMIVQEPPTENNYKTWRVHLKRYLSTEGLWGVVLGEVPPGPGSSGEWTRKNDAVLRAIQISCGKEAFRAIDTTSSAKDSWRY</sequence>
<feature type="domain" description="DUF4219" evidence="1">
    <location>
        <begin position="17"/>
        <end position="41"/>
    </location>
</feature>
<reference evidence="2 3" key="1">
    <citation type="journal article" date="2021" name="Commun. Biol.">
        <title>The genome of Shorea leprosula (Dipterocarpaceae) highlights the ecological relevance of drought in aseasonal tropical rainforests.</title>
        <authorList>
            <person name="Ng K.K.S."/>
            <person name="Kobayashi M.J."/>
            <person name="Fawcett J.A."/>
            <person name="Hatakeyama M."/>
            <person name="Paape T."/>
            <person name="Ng C.H."/>
            <person name="Ang C.C."/>
            <person name="Tnah L.H."/>
            <person name="Lee C.T."/>
            <person name="Nishiyama T."/>
            <person name="Sese J."/>
            <person name="O'Brien M.J."/>
            <person name="Copetti D."/>
            <person name="Mohd Noor M.I."/>
            <person name="Ong R.C."/>
            <person name="Putra M."/>
            <person name="Sireger I.Z."/>
            <person name="Indrioko S."/>
            <person name="Kosugi Y."/>
            <person name="Izuno A."/>
            <person name="Isagi Y."/>
            <person name="Lee S.L."/>
            <person name="Shimizu K.K."/>
        </authorList>
    </citation>
    <scope>NUCLEOTIDE SEQUENCE [LARGE SCALE GENOMIC DNA]</scope>
    <source>
        <strain evidence="2">214</strain>
    </source>
</reference>
<proteinExistence type="predicted"/>
<evidence type="ECO:0000313" key="3">
    <source>
        <dbReference type="Proteomes" id="UP001054252"/>
    </source>
</evidence>